<dbReference type="AlphaFoldDB" id="A0AAN4YJF0"/>
<dbReference type="InterPro" id="IPR029063">
    <property type="entry name" value="SAM-dependent_MTases_sf"/>
</dbReference>
<organism evidence="1 2">
    <name type="scientific">Aspergillus oryzae</name>
    <name type="common">Yellow koji mold</name>
    <dbReference type="NCBI Taxonomy" id="5062"/>
    <lineage>
        <taxon>Eukaryota</taxon>
        <taxon>Fungi</taxon>
        <taxon>Dikarya</taxon>
        <taxon>Ascomycota</taxon>
        <taxon>Pezizomycotina</taxon>
        <taxon>Eurotiomycetes</taxon>
        <taxon>Eurotiomycetidae</taxon>
        <taxon>Eurotiales</taxon>
        <taxon>Aspergillaceae</taxon>
        <taxon>Aspergillus</taxon>
        <taxon>Aspergillus subgen. Circumdati</taxon>
    </lineage>
</organism>
<dbReference type="PROSITE" id="PS51683">
    <property type="entry name" value="SAM_OMT_II"/>
    <property type="match status" value="1"/>
</dbReference>
<dbReference type="PANTHER" id="PTHR43712:SF1">
    <property type="entry name" value="HYPOTHETICAL O-METHYLTRANSFERASE (EUROFUNG)-RELATED"/>
    <property type="match status" value="1"/>
</dbReference>
<evidence type="ECO:0000313" key="2">
    <source>
        <dbReference type="Proteomes" id="UP001165205"/>
    </source>
</evidence>
<dbReference type="PANTHER" id="PTHR43712">
    <property type="entry name" value="PUTATIVE (AFU_ORTHOLOGUE AFUA_4G14580)-RELATED"/>
    <property type="match status" value="1"/>
</dbReference>
<reference evidence="1" key="1">
    <citation type="submission" date="2023-04" db="EMBL/GenBank/DDBJ databases">
        <title>Aspergillus oryzae NBRC 4228.</title>
        <authorList>
            <person name="Ichikawa N."/>
            <person name="Sato H."/>
            <person name="Tonouchi N."/>
        </authorList>
    </citation>
    <scope>NUCLEOTIDE SEQUENCE</scope>
    <source>
        <strain evidence="1">NBRC 4228</strain>
    </source>
</reference>
<dbReference type="Proteomes" id="UP001165205">
    <property type="component" value="Unassembled WGS sequence"/>
</dbReference>
<proteinExistence type="predicted"/>
<dbReference type="Gene3D" id="3.40.50.150">
    <property type="entry name" value="Vaccinia Virus protein VP39"/>
    <property type="match status" value="1"/>
</dbReference>
<gene>
    <name evidence="1" type="ORF">Aory04_000389900</name>
</gene>
<accession>A0AAN4YJF0</accession>
<evidence type="ECO:0000313" key="1">
    <source>
        <dbReference type="EMBL" id="GMG27240.1"/>
    </source>
</evidence>
<protein>
    <submittedName>
        <fullName evidence="1">Unnamed protein product</fullName>
    </submittedName>
</protein>
<dbReference type="InterPro" id="IPR016461">
    <property type="entry name" value="COMT-like"/>
</dbReference>
<name>A0AAN4YJF0_ASPOZ</name>
<dbReference type="EMBL" id="BSYA01000033">
    <property type="protein sequence ID" value="GMG27240.1"/>
    <property type="molecule type" value="Genomic_DNA"/>
</dbReference>
<comment type="caution">
    <text evidence="1">The sequence shown here is derived from an EMBL/GenBank/DDBJ whole genome shotgun (WGS) entry which is preliminary data.</text>
</comment>
<sequence>MQFNTNLPFFEWLHSDPEHFPLASQFNSIMSTYHQGRPSWIEEGFYPVHDNLIQGARDDEDNVFLVDVGGGSGHDLVEFLSRWPGAPGRLVLQDLPAVLDDIVALDPSIERMAHDFFTEQPVKG</sequence>
<dbReference type="SUPFAM" id="SSF53335">
    <property type="entry name" value="S-adenosyl-L-methionine-dependent methyltransferases"/>
    <property type="match status" value="1"/>
</dbReference>
<dbReference type="GO" id="GO:0008168">
    <property type="term" value="F:methyltransferase activity"/>
    <property type="evidence" value="ECO:0007669"/>
    <property type="project" value="InterPro"/>
</dbReference>